<accession>A0A1D8P4R3</accession>
<sequence length="93" mass="10791">MQNRDEFYKKLKERLEDTTTFPTKYLYKFIVPANKDKTKEIENIFNYAGAVINTKDSRTGKYTSVSVLVDMPNSDEIISKYLEAEKIEGIISL</sequence>
<dbReference type="InterPro" id="IPR027471">
    <property type="entry name" value="YbeD-like_sf"/>
</dbReference>
<dbReference type="AlphaFoldDB" id="A0A1D8P4R3"/>
<dbReference type="EMBL" id="CP017478">
    <property type="protein sequence ID" value="AOW19555.1"/>
    <property type="molecule type" value="Genomic_DNA"/>
</dbReference>
<organism evidence="1 2">
    <name type="scientific">Urechidicola croceus</name>
    <dbReference type="NCBI Taxonomy" id="1850246"/>
    <lineage>
        <taxon>Bacteria</taxon>
        <taxon>Pseudomonadati</taxon>
        <taxon>Bacteroidota</taxon>
        <taxon>Flavobacteriia</taxon>
        <taxon>Flavobacteriales</taxon>
        <taxon>Flavobacteriaceae</taxon>
        <taxon>Urechidicola</taxon>
    </lineage>
</organism>
<keyword evidence="2" id="KW-1185">Reference proteome</keyword>
<evidence type="ECO:0008006" key="3">
    <source>
        <dbReference type="Google" id="ProtNLM"/>
    </source>
</evidence>
<dbReference type="Gene3D" id="3.30.70.260">
    <property type="match status" value="1"/>
</dbReference>
<dbReference type="KEGG" id="lul:LPB138_02170"/>
<dbReference type="InterPro" id="IPR007454">
    <property type="entry name" value="UPF0250_YbeD-like"/>
</dbReference>
<dbReference type="STRING" id="1850246.LPB138_02170"/>
<dbReference type="OrthoDB" id="5616097at2"/>
<dbReference type="Proteomes" id="UP000176050">
    <property type="component" value="Chromosome"/>
</dbReference>
<name>A0A1D8P4R3_9FLAO</name>
<dbReference type="Pfam" id="PF04359">
    <property type="entry name" value="DUF493"/>
    <property type="match status" value="1"/>
</dbReference>
<evidence type="ECO:0000313" key="2">
    <source>
        <dbReference type="Proteomes" id="UP000176050"/>
    </source>
</evidence>
<dbReference type="SUPFAM" id="SSF117991">
    <property type="entry name" value="YbeD/HP0495-like"/>
    <property type="match status" value="1"/>
</dbReference>
<reference evidence="1 2" key="1">
    <citation type="submission" date="2016-10" db="EMBL/GenBank/DDBJ databases">
        <title>Lutibacter sp. LPB0138, isolated from marine gastropod.</title>
        <authorList>
            <person name="Kim E."/>
            <person name="Yi H."/>
        </authorList>
    </citation>
    <scope>NUCLEOTIDE SEQUENCE [LARGE SCALE GENOMIC DNA]</scope>
    <source>
        <strain evidence="1 2">LPB0138</strain>
    </source>
</reference>
<gene>
    <name evidence="1" type="ORF">LPB138_02170</name>
</gene>
<protein>
    <recommendedName>
        <fullName evidence="3">DUF493 domain-containing protein</fullName>
    </recommendedName>
</protein>
<dbReference type="RefSeq" id="WP_070235671.1">
    <property type="nucleotide sequence ID" value="NZ_CP017478.1"/>
</dbReference>
<evidence type="ECO:0000313" key="1">
    <source>
        <dbReference type="EMBL" id="AOW19555.1"/>
    </source>
</evidence>
<proteinExistence type="predicted"/>